<accession>A0A0E9QX03</accession>
<organism evidence="1">
    <name type="scientific">Anguilla anguilla</name>
    <name type="common">European freshwater eel</name>
    <name type="synonym">Muraena anguilla</name>
    <dbReference type="NCBI Taxonomy" id="7936"/>
    <lineage>
        <taxon>Eukaryota</taxon>
        <taxon>Metazoa</taxon>
        <taxon>Chordata</taxon>
        <taxon>Craniata</taxon>
        <taxon>Vertebrata</taxon>
        <taxon>Euteleostomi</taxon>
        <taxon>Actinopterygii</taxon>
        <taxon>Neopterygii</taxon>
        <taxon>Teleostei</taxon>
        <taxon>Anguilliformes</taxon>
        <taxon>Anguillidae</taxon>
        <taxon>Anguilla</taxon>
    </lineage>
</organism>
<proteinExistence type="predicted"/>
<reference evidence="1" key="2">
    <citation type="journal article" date="2015" name="Fish Shellfish Immunol.">
        <title>Early steps in the European eel (Anguilla anguilla)-Vibrio vulnificus interaction in the gills: Role of the RtxA13 toxin.</title>
        <authorList>
            <person name="Callol A."/>
            <person name="Pajuelo D."/>
            <person name="Ebbesson L."/>
            <person name="Teles M."/>
            <person name="MacKenzie S."/>
            <person name="Amaro C."/>
        </authorList>
    </citation>
    <scope>NUCLEOTIDE SEQUENCE</scope>
</reference>
<sequence>MLCFNVNCPADVSYGSIAGLWCGDLTVTSNCRRFRAVRWRGALVSGACRCPGAQTVGLHPVGRCVGFTS</sequence>
<evidence type="ECO:0000313" key="1">
    <source>
        <dbReference type="EMBL" id="JAH21002.1"/>
    </source>
</evidence>
<name>A0A0E9QX03_ANGAN</name>
<reference evidence="1" key="1">
    <citation type="submission" date="2014-11" db="EMBL/GenBank/DDBJ databases">
        <authorList>
            <person name="Amaro Gonzalez C."/>
        </authorList>
    </citation>
    <scope>NUCLEOTIDE SEQUENCE</scope>
</reference>
<protein>
    <submittedName>
        <fullName evidence="1">Uncharacterized protein</fullName>
    </submittedName>
</protein>
<dbReference type="EMBL" id="GBXM01087575">
    <property type="protein sequence ID" value="JAH21002.1"/>
    <property type="molecule type" value="Transcribed_RNA"/>
</dbReference>
<dbReference type="AlphaFoldDB" id="A0A0E9QX03"/>